<dbReference type="SUPFAM" id="SSF55129">
    <property type="entry name" value="Ribosomal protein L30p/L7e"/>
    <property type="match status" value="1"/>
</dbReference>
<dbReference type="GO" id="GO:0006412">
    <property type="term" value="P:translation"/>
    <property type="evidence" value="ECO:0007669"/>
    <property type="project" value="UniProtKB-UniRule"/>
</dbReference>
<dbReference type="EMBL" id="DXGH01000010">
    <property type="protein sequence ID" value="HIW80287.1"/>
    <property type="molecule type" value="Genomic_DNA"/>
</dbReference>
<reference evidence="7" key="2">
    <citation type="submission" date="2021-04" db="EMBL/GenBank/DDBJ databases">
        <authorList>
            <person name="Gilroy R."/>
        </authorList>
    </citation>
    <scope>NUCLEOTIDE SEQUENCE</scope>
    <source>
        <strain evidence="7">CHK195-6426</strain>
    </source>
</reference>
<dbReference type="Gene3D" id="3.30.1390.20">
    <property type="entry name" value="Ribosomal protein L30, ferredoxin-like fold domain"/>
    <property type="match status" value="1"/>
</dbReference>
<gene>
    <name evidence="5 7" type="primary">rpmD</name>
    <name evidence="7" type="ORF">H9742_01980</name>
</gene>
<evidence type="ECO:0000256" key="4">
    <source>
        <dbReference type="ARBA" id="ARBA00023274"/>
    </source>
</evidence>
<dbReference type="Pfam" id="PF00327">
    <property type="entry name" value="Ribosomal_L30"/>
    <property type="match status" value="1"/>
</dbReference>
<dbReference type="AlphaFoldDB" id="A0A9D1R554"/>
<dbReference type="PANTHER" id="PTHR15892">
    <property type="entry name" value="MITOCHONDRIAL RIBOSOMAL PROTEIN L30"/>
    <property type="match status" value="1"/>
</dbReference>
<proteinExistence type="inferred from homology"/>
<dbReference type="RefSeq" id="WP_318703330.1">
    <property type="nucleotide sequence ID" value="NZ_CALWMU010000050.1"/>
</dbReference>
<protein>
    <recommendedName>
        <fullName evidence="5">Large ribosomal subunit protein uL30</fullName>
    </recommendedName>
</protein>
<dbReference type="GO" id="GO:0022625">
    <property type="term" value="C:cytosolic large ribosomal subunit"/>
    <property type="evidence" value="ECO:0007669"/>
    <property type="project" value="TreeGrafter"/>
</dbReference>
<keyword evidence="4 5" id="KW-0687">Ribonucleoprotein</keyword>
<keyword evidence="3 5" id="KW-0689">Ribosomal protein</keyword>
<evidence type="ECO:0000313" key="7">
    <source>
        <dbReference type="EMBL" id="HIW80287.1"/>
    </source>
</evidence>
<organism evidence="7 8">
    <name type="scientific">Candidatus Acetatifactor stercoripullorum</name>
    <dbReference type="NCBI Taxonomy" id="2838414"/>
    <lineage>
        <taxon>Bacteria</taxon>
        <taxon>Bacillati</taxon>
        <taxon>Bacillota</taxon>
        <taxon>Clostridia</taxon>
        <taxon>Lachnospirales</taxon>
        <taxon>Lachnospiraceae</taxon>
        <taxon>Acetatifactor</taxon>
    </lineage>
</organism>
<name>A0A9D1R554_9FIRM</name>
<dbReference type="HAMAP" id="MF_01371_B">
    <property type="entry name" value="Ribosomal_uL30_B"/>
    <property type="match status" value="1"/>
</dbReference>
<dbReference type="GO" id="GO:0003735">
    <property type="term" value="F:structural constituent of ribosome"/>
    <property type="evidence" value="ECO:0007669"/>
    <property type="project" value="InterPro"/>
</dbReference>
<comment type="caution">
    <text evidence="7">The sequence shown here is derived from an EMBL/GenBank/DDBJ whole genome shotgun (WGS) entry which is preliminary data.</text>
</comment>
<dbReference type="NCBIfam" id="TIGR01308">
    <property type="entry name" value="rpmD_bact"/>
    <property type="match status" value="1"/>
</dbReference>
<sequence>MADKKLKITLVKSTIGAVPKNRATVESMGLRKIGKSIILPDNAATRGQIRQVRHLIKVEEVEV</sequence>
<evidence type="ECO:0000256" key="5">
    <source>
        <dbReference type="HAMAP-Rule" id="MF_01371"/>
    </source>
</evidence>
<dbReference type="PIRSF" id="PIRSF002211">
    <property type="entry name" value="Ribosomal_L30_bac-type"/>
    <property type="match status" value="1"/>
</dbReference>
<dbReference type="Proteomes" id="UP000824265">
    <property type="component" value="Unassembled WGS sequence"/>
</dbReference>
<evidence type="ECO:0000256" key="1">
    <source>
        <dbReference type="ARBA" id="ARBA00007594"/>
    </source>
</evidence>
<dbReference type="InterPro" id="IPR005996">
    <property type="entry name" value="Ribosomal_uL30_bac-type"/>
</dbReference>
<evidence type="ECO:0000256" key="2">
    <source>
        <dbReference type="ARBA" id="ARBA00011838"/>
    </source>
</evidence>
<accession>A0A9D1R554</accession>
<dbReference type="PANTHER" id="PTHR15892:SF2">
    <property type="entry name" value="LARGE RIBOSOMAL SUBUNIT PROTEIN UL30M"/>
    <property type="match status" value="1"/>
</dbReference>
<reference evidence="7" key="1">
    <citation type="journal article" date="2021" name="PeerJ">
        <title>Extensive microbial diversity within the chicken gut microbiome revealed by metagenomics and culture.</title>
        <authorList>
            <person name="Gilroy R."/>
            <person name="Ravi A."/>
            <person name="Getino M."/>
            <person name="Pursley I."/>
            <person name="Horton D.L."/>
            <person name="Alikhan N.F."/>
            <person name="Baker D."/>
            <person name="Gharbi K."/>
            <person name="Hall N."/>
            <person name="Watson M."/>
            <person name="Adriaenssens E.M."/>
            <person name="Foster-Nyarko E."/>
            <person name="Jarju S."/>
            <person name="Secka A."/>
            <person name="Antonio M."/>
            <person name="Oren A."/>
            <person name="Chaudhuri R.R."/>
            <person name="La Ragione R."/>
            <person name="Hildebrand F."/>
            <person name="Pallen M.J."/>
        </authorList>
    </citation>
    <scope>NUCLEOTIDE SEQUENCE</scope>
    <source>
        <strain evidence="7">CHK195-6426</strain>
    </source>
</reference>
<dbReference type="CDD" id="cd01658">
    <property type="entry name" value="Ribosomal_L30"/>
    <property type="match status" value="1"/>
</dbReference>
<comment type="similarity">
    <text evidence="1 5">Belongs to the universal ribosomal protein uL30 family.</text>
</comment>
<evidence type="ECO:0000256" key="3">
    <source>
        <dbReference type="ARBA" id="ARBA00022980"/>
    </source>
</evidence>
<evidence type="ECO:0000313" key="8">
    <source>
        <dbReference type="Proteomes" id="UP000824265"/>
    </source>
</evidence>
<dbReference type="InterPro" id="IPR036919">
    <property type="entry name" value="Ribo_uL30_ferredoxin-like_sf"/>
</dbReference>
<dbReference type="InterPro" id="IPR016082">
    <property type="entry name" value="Ribosomal_uL30_ferredoxin-like"/>
</dbReference>
<feature type="domain" description="Large ribosomal subunit protein uL30-like ferredoxin-like fold" evidence="6">
    <location>
        <begin position="6"/>
        <end position="56"/>
    </location>
</feature>
<evidence type="ECO:0000259" key="6">
    <source>
        <dbReference type="Pfam" id="PF00327"/>
    </source>
</evidence>
<comment type="subunit">
    <text evidence="2 5">Part of the 50S ribosomal subunit.</text>
</comment>